<dbReference type="CDD" id="cd17323">
    <property type="entry name" value="MFS_Tpo1_MDR_like"/>
    <property type="match status" value="1"/>
</dbReference>
<feature type="domain" description="Major facilitator superfamily (MFS) profile" evidence="8">
    <location>
        <begin position="75"/>
        <end position="503"/>
    </location>
</feature>
<evidence type="ECO:0000256" key="6">
    <source>
        <dbReference type="SAM" id="MobiDB-lite"/>
    </source>
</evidence>
<dbReference type="KEGG" id="pfy:PFICI_11661"/>
<evidence type="ECO:0000313" key="9">
    <source>
        <dbReference type="EMBL" id="ETS76274.1"/>
    </source>
</evidence>
<feature type="transmembrane region" description="Helical" evidence="7">
    <location>
        <begin position="109"/>
        <end position="130"/>
    </location>
</feature>
<dbReference type="Proteomes" id="UP000030651">
    <property type="component" value="Unassembled WGS sequence"/>
</dbReference>
<dbReference type="Gene3D" id="1.20.1250.20">
    <property type="entry name" value="MFS general substrate transporter like domains"/>
    <property type="match status" value="1"/>
</dbReference>
<dbReference type="GO" id="GO:0022857">
    <property type="term" value="F:transmembrane transporter activity"/>
    <property type="evidence" value="ECO:0007669"/>
    <property type="project" value="InterPro"/>
</dbReference>
<feature type="transmembrane region" description="Helical" evidence="7">
    <location>
        <begin position="230"/>
        <end position="248"/>
    </location>
</feature>
<protein>
    <recommendedName>
        <fullName evidence="8">Major facilitator superfamily (MFS) profile domain-containing protein</fullName>
    </recommendedName>
</protein>
<evidence type="ECO:0000256" key="2">
    <source>
        <dbReference type="ARBA" id="ARBA00008335"/>
    </source>
</evidence>
<dbReference type="InterPro" id="IPR020846">
    <property type="entry name" value="MFS_dom"/>
</dbReference>
<evidence type="ECO:0000256" key="1">
    <source>
        <dbReference type="ARBA" id="ARBA00004141"/>
    </source>
</evidence>
<keyword evidence="4 7" id="KW-1133">Transmembrane helix</keyword>
<dbReference type="PROSITE" id="PS50850">
    <property type="entry name" value="MFS"/>
    <property type="match status" value="1"/>
</dbReference>
<comment type="subcellular location">
    <subcellularLocation>
        <location evidence="1">Membrane</location>
        <topology evidence="1">Multi-pass membrane protein</topology>
    </subcellularLocation>
</comment>
<keyword evidence="3 7" id="KW-0812">Transmembrane</keyword>
<keyword evidence="5 7" id="KW-0472">Membrane</keyword>
<dbReference type="AlphaFoldDB" id="W3WR12"/>
<feature type="transmembrane region" description="Helical" evidence="7">
    <location>
        <begin position="415"/>
        <end position="436"/>
    </location>
</feature>
<dbReference type="OrthoDB" id="5296287at2759"/>
<sequence length="512" mass="55788">MRSTANIDDIQPNTNSQLTIAQNNEKPDLSASTEEQEQPALDIVPNAPNLNEVTWDGPDDLNDPRNWSVAKRAYTIAVVMCVLMSTSIASSAIAPGIPQLLKDFHSDDTFAGTLVVSIELLGFGFGPLFFAPMSELYGRHIVYNLANVAFCLLTIGCALAPSLDSLVALRFLQGLAASCSSSHGGGTIGDLVPAHRRGAVTSGYTCALLFGPTLGPIFGAYLTRAKGWRWVFWAIAVVNTGVTLLYMFTCRETYGPVLLKWKAKKLRKETGNPLLRGQGEQLLPAAKLLRRSIIRPTRMLFLSPIVAGLSLYIATVYGQVYLLFSTFSFVFTDQYGFTEENNGLTYLGLAIGMLISLLIAGIVCDRTYQHLTKKYGEEKPEYRLETLIWGAIATPIGLLIYGWTAQYSVHPATPIFATSFVGFGVTFTFIPIQVYLIDAYTKYAASATAAASVLRAIAGALLPSVGLPMYHRLGLGWGNTLLAFIAIGLSGLPLLFLRVGEKWRTRFPVELE</sequence>
<dbReference type="PANTHER" id="PTHR23502">
    <property type="entry name" value="MAJOR FACILITATOR SUPERFAMILY"/>
    <property type="match status" value="1"/>
</dbReference>
<feature type="transmembrane region" description="Helical" evidence="7">
    <location>
        <begin position="474"/>
        <end position="497"/>
    </location>
</feature>
<dbReference type="HOGENOM" id="CLU_008455_1_2_1"/>
<keyword evidence="10" id="KW-1185">Reference proteome</keyword>
<dbReference type="RefSeq" id="XP_007838433.1">
    <property type="nucleotide sequence ID" value="XM_007840242.1"/>
</dbReference>
<dbReference type="eggNOG" id="KOG0255">
    <property type="taxonomic scope" value="Eukaryota"/>
</dbReference>
<feature type="compositionally biased region" description="Polar residues" evidence="6">
    <location>
        <begin position="1"/>
        <end position="24"/>
    </location>
</feature>
<name>W3WR12_PESFW</name>
<dbReference type="GeneID" id="19276674"/>
<dbReference type="InterPro" id="IPR036259">
    <property type="entry name" value="MFS_trans_sf"/>
</dbReference>
<feature type="transmembrane region" description="Helical" evidence="7">
    <location>
        <begin position="443"/>
        <end position="462"/>
    </location>
</feature>
<dbReference type="GO" id="GO:0016020">
    <property type="term" value="C:membrane"/>
    <property type="evidence" value="ECO:0007669"/>
    <property type="project" value="UniProtKB-SubCell"/>
</dbReference>
<feature type="transmembrane region" description="Helical" evidence="7">
    <location>
        <begin position="384"/>
        <end position="403"/>
    </location>
</feature>
<feature type="transmembrane region" description="Helical" evidence="7">
    <location>
        <begin position="344"/>
        <end position="364"/>
    </location>
</feature>
<gene>
    <name evidence="9" type="ORF">PFICI_11661</name>
</gene>
<evidence type="ECO:0000256" key="7">
    <source>
        <dbReference type="SAM" id="Phobius"/>
    </source>
</evidence>
<dbReference type="Pfam" id="PF07690">
    <property type="entry name" value="MFS_1"/>
    <property type="match status" value="1"/>
</dbReference>
<reference evidence="10" key="1">
    <citation type="journal article" date="2015" name="BMC Genomics">
        <title>Genomic and transcriptomic analysis of the endophytic fungus Pestalotiopsis fici reveals its lifestyle and high potential for synthesis of natural products.</title>
        <authorList>
            <person name="Wang X."/>
            <person name="Zhang X."/>
            <person name="Liu L."/>
            <person name="Xiang M."/>
            <person name="Wang W."/>
            <person name="Sun X."/>
            <person name="Che Y."/>
            <person name="Guo L."/>
            <person name="Liu G."/>
            <person name="Guo L."/>
            <person name="Wang C."/>
            <person name="Yin W.B."/>
            <person name="Stadler M."/>
            <person name="Zhang X."/>
            <person name="Liu X."/>
        </authorList>
    </citation>
    <scope>NUCLEOTIDE SEQUENCE [LARGE SCALE GENOMIC DNA]</scope>
    <source>
        <strain evidence="10">W106-1 / CGMCC3.15140</strain>
    </source>
</reference>
<evidence type="ECO:0000313" key="10">
    <source>
        <dbReference type="Proteomes" id="UP000030651"/>
    </source>
</evidence>
<evidence type="ECO:0000256" key="4">
    <source>
        <dbReference type="ARBA" id="ARBA00022989"/>
    </source>
</evidence>
<dbReference type="InParanoid" id="W3WR12"/>
<accession>W3WR12</accession>
<organism evidence="9 10">
    <name type="scientific">Pestalotiopsis fici (strain W106-1 / CGMCC3.15140)</name>
    <dbReference type="NCBI Taxonomy" id="1229662"/>
    <lineage>
        <taxon>Eukaryota</taxon>
        <taxon>Fungi</taxon>
        <taxon>Dikarya</taxon>
        <taxon>Ascomycota</taxon>
        <taxon>Pezizomycotina</taxon>
        <taxon>Sordariomycetes</taxon>
        <taxon>Xylariomycetidae</taxon>
        <taxon>Amphisphaeriales</taxon>
        <taxon>Sporocadaceae</taxon>
        <taxon>Pestalotiopsis</taxon>
    </lineage>
</organism>
<dbReference type="PANTHER" id="PTHR23502:SF68">
    <property type="entry name" value="MULTIDRUG TRANSPORTER, PUTATIVE (AFU_ORTHOLOGUE AFUA_3G01120)-RELATED"/>
    <property type="match status" value="1"/>
</dbReference>
<evidence type="ECO:0000256" key="3">
    <source>
        <dbReference type="ARBA" id="ARBA00022692"/>
    </source>
</evidence>
<evidence type="ECO:0000259" key="8">
    <source>
        <dbReference type="PROSITE" id="PS50850"/>
    </source>
</evidence>
<comment type="similarity">
    <text evidence="2">Belongs to the major facilitator superfamily.</text>
</comment>
<feature type="transmembrane region" description="Helical" evidence="7">
    <location>
        <begin position="142"/>
        <end position="163"/>
    </location>
</feature>
<dbReference type="InterPro" id="IPR011701">
    <property type="entry name" value="MFS"/>
</dbReference>
<proteinExistence type="inferred from homology"/>
<dbReference type="SUPFAM" id="SSF103473">
    <property type="entry name" value="MFS general substrate transporter"/>
    <property type="match status" value="1"/>
</dbReference>
<dbReference type="FunFam" id="1.20.1250.20:FF:000011">
    <property type="entry name" value="MFS multidrug transporter, putative"/>
    <property type="match status" value="1"/>
</dbReference>
<evidence type="ECO:0000256" key="5">
    <source>
        <dbReference type="ARBA" id="ARBA00023136"/>
    </source>
</evidence>
<feature type="region of interest" description="Disordered" evidence="6">
    <location>
        <begin position="1"/>
        <end position="38"/>
    </location>
</feature>
<feature type="transmembrane region" description="Helical" evidence="7">
    <location>
        <begin position="300"/>
        <end position="324"/>
    </location>
</feature>
<dbReference type="OMA" id="FIPFNVY"/>
<feature type="transmembrane region" description="Helical" evidence="7">
    <location>
        <begin position="73"/>
        <end position="97"/>
    </location>
</feature>
<dbReference type="EMBL" id="KI912117">
    <property type="protein sequence ID" value="ETS76274.1"/>
    <property type="molecule type" value="Genomic_DNA"/>
</dbReference>